<dbReference type="OrthoDB" id="3532134at2"/>
<reference evidence="1 2" key="1">
    <citation type="submission" date="2016-10" db="EMBL/GenBank/DDBJ databases">
        <authorList>
            <person name="de Groot N.N."/>
        </authorList>
    </citation>
    <scope>NUCLEOTIDE SEQUENCE [LARGE SCALE GENOMIC DNA]</scope>
    <source>
        <strain evidence="1 2">CGMCC 4.5598</strain>
    </source>
</reference>
<sequence>MWIAVAVPAAVVVGIVVWWLRRDRPAGTETDGPGFAAGRAPEREPGLTPEADAAFVEGLGAYDATGEALRPDWGRDVLAVDGTPPRLISLRLLADGFAALGEAALHDPQGAVAGLMAEYAAAERPGVLHLRAEWPADEVDGMDRTAFAEAVRAVVCPPDAAGVEGFADGASLIVSVTVTEPPAGRNTLMLDLGRVLDLYAEAREKRPDATPEEALREIVPGMLAAGGPGLTWVRPPTEQERQMVTTACAPPPA</sequence>
<dbReference type="EMBL" id="FOHX01000010">
    <property type="protein sequence ID" value="SEU31263.1"/>
    <property type="molecule type" value="Genomic_DNA"/>
</dbReference>
<organism evidence="1 2">
    <name type="scientific">Nonomuraea wenchangensis</name>
    <dbReference type="NCBI Taxonomy" id="568860"/>
    <lineage>
        <taxon>Bacteria</taxon>
        <taxon>Bacillati</taxon>
        <taxon>Actinomycetota</taxon>
        <taxon>Actinomycetes</taxon>
        <taxon>Streptosporangiales</taxon>
        <taxon>Streptosporangiaceae</taxon>
        <taxon>Nonomuraea</taxon>
    </lineage>
</organism>
<evidence type="ECO:0000313" key="2">
    <source>
        <dbReference type="Proteomes" id="UP000199361"/>
    </source>
</evidence>
<protein>
    <submittedName>
        <fullName evidence="1">Uncharacterized protein</fullName>
    </submittedName>
</protein>
<proteinExistence type="predicted"/>
<gene>
    <name evidence="1" type="ORF">SAMN05421811_110237</name>
</gene>
<evidence type="ECO:0000313" key="1">
    <source>
        <dbReference type="EMBL" id="SEU31263.1"/>
    </source>
</evidence>
<dbReference type="AlphaFoldDB" id="A0A1I0KYI8"/>
<dbReference type="Proteomes" id="UP000199361">
    <property type="component" value="Unassembled WGS sequence"/>
</dbReference>
<accession>A0A1I0KYI8</accession>
<dbReference type="RefSeq" id="WP_091087646.1">
    <property type="nucleotide sequence ID" value="NZ_FOHX01000010.1"/>
</dbReference>
<name>A0A1I0KYI8_9ACTN</name>
<keyword evidence="2" id="KW-1185">Reference proteome</keyword>